<keyword evidence="1" id="KW-1185">Reference proteome</keyword>
<accession>A0A915I2R8</accession>
<protein>
    <submittedName>
        <fullName evidence="2">Uncharacterized protein</fullName>
    </submittedName>
</protein>
<dbReference type="AlphaFoldDB" id="A0A915I2R8"/>
<dbReference type="Proteomes" id="UP000887565">
    <property type="component" value="Unplaced"/>
</dbReference>
<name>A0A915I2R8_ROMCU</name>
<reference evidence="2" key="1">
    <citation type="submission" date="2022-11" db="UniProtKB">
        <authorList>
            <consortium name="WormBaseParasite"/>
        </authorList>
    </citation>
    <scope>IDENTIFICATION</scope>
</reference>
<dbReference type="WBParaSite" id="nRc.2.0.1.t08422-RA">
    <property type="protein sequence ID" value="nRc.2.0.1.t08422-RA"/>
    <property type="gene ID" value="nRc.2.0.1.g08422"/>
</dbReference>
<organism evidence="1 2">
    <name type="scientific">Romanomermis culicivorax</name>
    <name type="common">Nematode worm</name>
    <dbReference type="NCBI Taxonomy" id="13658"/>
    <lineage>
        <taxon>Eukaryota</taxon>
        <taxon>Metazoa</taxon>
        <taxon>Ecdysozoa</taxon>
        <taxon>Nematoda</taxon>
        <taxon>Enoplea</taxon>
        <taxon>Dorylaimia</taxon>
        <taxon>Mermithida</taxon>
        <taxon>Mermithoidea</taxon>
        <taxon>Mermithidae</taxon>
        <taxon>Romanomermis</taxon>
    </lineage>
</organism>
<evidence type="ECO:0000313" key="2">
    <source>
        <dbReference type="WBParaSite" id="nRc.2.0.1.t08422-RA"/>
    </source>
</evidence>
<evidence type="ECO:0000313" key="1">
    <source>
        <dbReference type="Proteomes" id="UP000887565"/>
    </source>
</evidence>
<proteinExistence type="predicted"/>
<sequence length="65" mass="7787">MHYERQVSSLYYCTILITLIFKLWDANLIGDGISRLAVPKRTYNDHRPKNAKLYKNYIKDYGYLK</sequence>